<reference evidence="5 6" key="1">
    <citation type="submission" date="2019-07" db="EMBL/GenBank/DDBJ databases">
        <title>Whole genome shotgun sequence of Acetobacter nitrogenifigens NBRC 105050.</title>
        <authorList>
            <person name="Hosoyama A."/>
            <person name="Uohara A."/>
            <person name="Ohji S."/>
            <person name="Ichikawa N."/>
        </authorList>
    </citation>
    <scope>NUCLEOTIDE SEQUENCE [LARGE SCALE GENOMIC DNA]</scope>
    <source>
        <strain evidence="5 6">NBRC 105050</strain>
    </source>
</reference>
<dbReference type="PANTHER" id="PTHR20961">
    <property type="entry name" value="GLYCOSYLTRANSFERASE"/>
    <property type="match status" value="1"/>
</dbReference>
<gene>
    <name evidence="5" type="ORF">ANI02nite_31570</name>
</gene>
<dbReference type="STRING" id="1120919.GCA_000429165_03265"/>
<dbReference type="InterPro" id="IPR049625">
    <property type="entry name" value="Glyco_transf_61_cat"/>
</dbReference>
<dbReference type="GO" id="GO:0016757">
    <property type="term" value="F:glycosyltransferase activity"/>
    <property type="evidence" value="ECO:0007669"/>
    <property type="project" value="UniProtKB-KW"/>
</dbReference>
<accession>A0A511XE87</accession>
<keyword evidence="1" id="KW-0328">Glycosyltransferase</keyword>
<dbReference type="InterPro" id="IPR007657">
    <property type="entry name" value="Glycosyltransferase_61"/>
</dbReference>
<evidence type="ECO:0000313" key="6">
    <source>
        <dbReference type="Proteomes" id="UP000321635"/>
    </source>
</evidence>
<dbReference type="Pfam" id="PF04577">
    <property type="entry name" value="Glyco_transf_61"/>
    <property type="match status" value="1"/>
</dbReference>
<organism evidence="5 6">
    <name type="scientific">Acetobacter nitrogenifigens DSM 23921 = NBRC 105050</name>
    <dbReference type="NCBI Taxonomy" id="1120919"/>
    <lineage>
        <taxon>Bacteria</taxon>
        <taxon>Pseudomonadati</taxon>
        <taxon>Pseudomonadota</taxon>
        <taxon>Alphaproteobacteria</taxon>
        <taxon>Acetobacterales</taxon>
        <taxon>Acetobacteraceae</taxon>
        <taxon>Acetobacter</taxon>
    </lineage>
</organism>
<dbReference type="AlphaFoldDB" id="A0A511XE87"/>
<proteinExistence type="predicted"/>
<evidence type="ECO:0000256" key="2">
    <source>
        <dbReference type="ARBA" id="ARBA00022679"/>
    </source>
</evidence>
<keyword evidence="2" id="KW-0808">Transferase</keyword>
<keyword evidence="6" id="KW-1185">Reference proteome</keyword>
<evidence type="ECO:0000256" key="3">
    <source>
        <dbReference type="ARBA" id="ARBA00023180"/>
    </source>
</evidence>
<name>A0A511XE87_9PROT</name>
<protein>
    <recommendedName>
        <fullName evidence="4">Glycosyltransferase 61 catalytic domain-containing protein</fullName>
    </recommendedName>
</protein>
<evidence type="ECO:0000313" key="5">
    <source>
        <dbReference type="EMBL" id="GEN61273.1"/>
    </source>
</evidence>
<dbReference type="RefSeq" id="WP_026398773.1">
    <property type="nucleotide sequence ID" value="NZ_AUBI01000018.1"/>
</dbReference>
<evidence type="ECO:0000259" key="4">
    <source>
        <dbReference type="Pfam" id="PF04577"/>
    </source>
</evidence>
<dbReference type="OrthoDB" id="7169123at2"/>
<dbReference type="EMBL" id="BJYF01000031">
    <property type="protein sequence ID" value="GEN61273.1"/>
    <property type="molecule type" value="Genomic_DNA"/>
</dbReference>
<keyword evidence="3" id="KW-0325">Glycoprotein</keyword>
<dbReference type="Proteomes" id="UP000321635">
    <property type="component" value="Unassembled WGS sequence"/>
</dbReference>
<comment type="caution">
    <text evidence="5">The sequence shown here is derived from an EMBL/GenBank/DDBJ whole genome shotgun (WGS) entry which is preliminary data.</text>
</comment>
<feature type="domain" description="Glycosyltransferase 61 catalytic" evidence="4">
    <location>
        <begin position="128"/>
        <end position="304"/>
    </location>
</feature>
<evidence type="ECO:0000256" key="1">
    <source>
        <dbReference type="ARBA" id="ARBA00022676"/>
    </source>
</evidence>
<sequence>MKFINFSDGDEPINSGVSGFRKLRPAEHVSGPYKIWELSDDQGWRYDYHWKRPHEALNPIGLYDVEDVIVTRPGGLILNRFIGYNNATGRDNQRSIPPHDDYINLSGRNKVIIDEPIIVADGVAFDVWGHWIVDYLPRFGVVRDFYLADFFDLKVLLPAYAPAWVTEFLKISCGVMEENILKYNPDSDVVLCRRAIVPSYCYTEEFAFHSYVKDFYRSFALTPPSPKTPEKILVSRGNQSGSNRLFPNRDAFENMARERGYQIIRPEELSIPEQINVFSRSSVVIGEHGSGMHSAVFCGKGTVVGCIGFWNAVQLHIGYLMEHRNVYLTRGCLWPTPERNEYVIDVTIEDLVSFFDKIDAMTTDASSE</sequence>